<feature type="region of interest" description="Disordered" evidence="5">
    <location>
        <begin position="474"/>
        <end position="493"/>
    </location>
</feature>
<dbReference type="PANTHER" id="PTHR43102:SF2">
    <property type="entry name" value="GAF DOMAIN-CONTAINING PROTEIN"/>
    <property type="match status" value="1"/>
</dbReference>
<dbReference type="Gene3D" id="3.30.450.40">
    <property type="match status" value="1"/>
</dbReference>
<organism evidence="8 9">
    <name type="scientific">Phytophthora fragariaefolia</name>
    <dbReference type="NCBI Taxonomy" id="1490495"/>
    <lineage>
        <taxon>Eukaryota</taxon>
        <taxon>Sar</taxon>
        <taxon>Stramenopiles</taxon>
        <taxon>Oomycota</taxon>
        <taxon>Peronosporomycetes</taxon>
        <taxon>Peronosporales</taxon>
        <taxon>Peronosporaceae</taxon>
        <taxon>Phytophthora</taxon>
    </lineage>
</organism>
<dbReference type="Proteomes" id="UP001165121">
    <property type="component" value="Unassembled WGS sequence"/>
</dbReference>
<dbReference type="GO" id="GO:0008270">
    <property type="term" value="F:zinc ion binding"/>
    <property type="evidence" value="ECO:0007669"/>
    <property type="project" value="UniProtKB-KW"/>
</dbReference>
<keyword evidence="2 4" id="KW-0863">Zinc-finger</keyword>
<dbReference type="AlphaFoldDB" id="A0A9W7DA23"/>
<evidence type="ECO:0000256" key="4">
    <source>
        <dbReference type="PROSITE-ProRule" id="PRU00175"/>
    </source>
</evidence>
<dbReference type="SMART" id="SM00064">
    <property type="entry name" value="FYVE"/>
    <property type="match status" value="1"/>
</dbReference>
<dbReference type="Pfam" id="PF01363">
    <property type="entry name" value="FYVE"/>
    <property type="match status" value="1"/>
</dbReference>
<evidence type="ECO:0000259" key="7">
    <source>
        <dbReference type="PROSITE" id="PS50178"/>
    </source>
</evidence>
<protein>
    <submittedName>
        <fullName evidence="8">Unnamed protein product</fullName>
    </submittedName>
</protein>
<evidence type="ECO:0000256" key="5">
    <source>
        <dbReference type="SAM" id="MobiDB-lite"/>
    </source>
</evidence>
<dbReference type="InterPro" id="IPR011011">
    <property type="entry name" value="Znf_FYVE_PHD"/>
</dbReference>
<dbReference type="PANTHER" id="PTHR43102">
    <property type="entry name" value="SLR1143 PROTEIN"/>
    <property type="match status" value="1"/>
</dbReference>
<dbReference type="OrthoDB" id="303614at2759"/>
<keyword evidence="1" id="KW-0479">Metal-binding</keyword>
<dbReference type="EMBL" id="BSXT01018883">
    <property type="protein sequence ID" value="GMG15478.1"/>
    <property type="molecule type" value="Genomic_DNA"/>
</dbReference>
<dbReference type="InterPro" id="IPR029016">
    <property type="entry name" value="GAF-like_dom_sf"/>
</dbReference>
<proteinExistence type="predicted"/>
<evidence type="ECO:0000313" key="9">
    <source>
        <dbReference type="Proteomes" id="UP001165121"/>
    </source>
</evidence>
<dbReference type="InterPro" id="IPR001841">
    <property type="entry name" value="Znf_RING"/>
</dbReference>
<accession>A0A9W7DA23</accession>
<dbReference type="SUPFAM" id="SSF57903">
    <property type="entry name" value="FYVE/PHD zinc finger"/>
    <property type="match status" value="1"/>
</dbReference>
<dbReference type="InterPro" id="IPR000306">
    <property type="entry name" value="Znf_FYVE"/>
</dbReference>
<dbReference type="CDD" id="cd00065">
    <property type="entry name" value="FYVE_like_SF"/>
    <property type="match status" value="1"/>
</dbReference>
<keyword evidence="9" id="KW-1185">Reference proteome</keyword>
<dbReference type="Gene3D" id="3.30.40.10">
    <property type="entry name" value="Zinc/RING finger domain, C3HC4 (zinc finger)"/>
    <property type="match status" value="1"/>
</dbReference>
<name>A0A9W7DA23_9STRA</name>
<dbReference type="Pfam" id="PF01590">
    <property type="entry name" value="GAF"/>
    <property type="match status" value="1"/>
</dbReference>
<evidence type="ECO:0000313" key="8">
    <source>
        <dbReference type="EMBL" id="GMG15478.1"/>
    </source>
</evidence>
<dbReference type="PROSITE" id="PS50089">
    <property type="entry name" value="ZF_RING_2"/>
    <property type="match status" value="1"/>
</dbReference>
<sequence length="729" mass="82219">MYRPPQEQRRGGLAIRGSRGNEDMLFTDQQMADDLLATVPKLHAAISTDARRSSLWRRKSCKDGVLMYELTPSSNLSDDMDLAYATLAKTEIKCHLNEVLNVLISRESSDYQSTMSALCGDKFCDGRVVFQQRCHFSEHSRQTLSSSTDAPPVGAEGQKVLITVNSATLQPTLHMKFQSKKHRQPQKLCFASFTHQYPSKDRAVHVMKTLPKHVHDELVHRAERTALRHQLDHLAVGFDIQSTSAPGGSSSQTTTIVAHGYAAVTPPEAFGAYRPDPLLRVAAPDRSQVARRRAAVMNPEAKHVVDLLTRSLREFERVIRRRRFGFQSFVYFHTASVGDPELKSCSICLKRFSIIRRDFFCQICGHMVCRDCSQLYEVEAGIGEVRKNRICVECVVRVDACKFEDENLIAALGPTVVSDDHWFSDSDIESLDDDVETALPELCTRYSSPKDRIHDQLTSNDPAARSHALEQLGRLVSPTTSKSFPSRPNRRRKHTMKTMDLPMDFTEKVRWDIEHHLKRSLRVAEKYTKSENCAVADLERDYAFEFDGNRTQDPNHPLPPMPEKDKEKKRLQYINNSGVLDPTYDRMALNLLAQVAARQLNCPIGYVSMVGEDTFHAVGTFPQRPPEMNVVPREENMCAHTVYADKPLVVKNPQRDMRFAQMPIIKDAGVKFYAGFPIRAPDGAIVASLCTSDFKPHDNISTKEYATMETLAKLAGQLVAPRQLPAPAY</sequence>
<dbReference type="PROSITE" id="PS50178">
    <property type="entry name" value="ZF_FYVE"/>
    <property type="match status" value="1"/>
</dbReference>
<feature type="domain" description="RING-type" evidence="6">
    <location>
        <begin position="345"/>
        <end position="394"/>
    </location>
</feature>
<feature type="domain" description="FYVE-type" evidence="7">
    <location>
        <begin position="339"/>
        <end position="399"/>
    </location>
</feature>
<dbReference type="InterPro" id="IPR003018">
    <property type="entry name" value="GAF"/>
</dbReference>
<evidence type="ECO:0000256" key="3">
    <source>
        <dbReference type="ARBA" id="ARBA00022833"/>
    </source>
</evidence>
<gene>
    <name evidence="8" type="ORF">Pfra01_002946500</name>
</gene>
<reference evidence="8" key="1">
    <citation type="submission" date="2023-04" db="EMBL/GenBank/DDBJ databases">
        <title>Phytophthora fragariaefolia NBRC 109709.</title>
        <authorList>
            <person name="Ichikawa N."/>
            <person name="Sato H."/>
            <person name="Tonouchi N."/>
        </authorList>
    </citation>
    <scope>NUCLEOTIDE SEQUENCE</scope>
    <source>
        <strain evidence="8">NBRC 109709</strain>
    </source>
</reference>
<dbReference type="InterPro" id="IPR017455">
    <property type="entry name" value="Znf_FYVE-rel"/>
</dbReference>
<feature type="compositionally biased region" description="Polar residues" evidence="5">
    <location>
        <begin position="477"/>
        <end position="486"/>
    </location>
</feature>
<evidence type="ECO:0000259" key="6">
    <source>
        <dbReference type="PROSITE" id="PS50089"/>
    </source>
</evidence>
<keyword evidence="3" id="KW-0862">Zinc</keyword>
<comment type="caution">
    <text evidence="8">The sequence shown here is derived from an EMBL/GenBank/DDBJ whole genome shotgun (WGS) entry which is preliminary data.</text>
</comment>
<dbReference type="SUPFAM" id="SSF55781">
    <property type="entry name" value="GAF domain-like"/>
    <property type="match status" value="1"/>
</dbReference>
<dbReference type="InterPro" id="IPR013083">
    <property type="entry name" value="Znf_RING/FYVE/PHD"/>
</dbReference>
<evidence type="ECO:0000256" key="2">
    <source>
        <dbReference type="ARBA" id="ARBA00022771"/>
    </source>
</evidence>
<evidence type="ECO:0000256" key="1">
    <source>
        <dbReference type="ARBA" id="ARBA00022723"/>
    </source>
</evidence>